<dbReference type="STRING" id="983964.A0A2T4AJI7"/>
<sequence length="510" mass="57208">MALPAIYSLSPETLELIFGQFCLHCQGECLNPTPIDCSINGAEQGDGSSSSYSLDRHALFSLCLVSQRLSDIARPILYHEFAPGYGDSGRSTVYAWDRRLTSFMRTVAKRPELGRLVKRVYKHHFLTKNLDVGDAMHALDEAARGMGHDLSHAWMLRIQRGFGENPMWLSFLSSLLETEKLLKHPDLQGSLKSREELTQKQRRWLAAELMSTVIAQLPNLDHLSLCVLPYGPGDCAPPSALEVLGISSLRLKTVDIALDASDIDMGFNLEIRLRGLLRWSQQLTTINLHKCSATFSLVPILSLPRLSNIRMTETRIGEASLESLLTSSQDLRTFSYEAAYSDSWKESLNGRYHFQSFHAINALGRHRETLEFLHLDLRGWDALLATRGTHIPPFPSLKHFTSLQRLFLRVDAIFLNSLESSNDHQALINILPKGIVSLRIGGYFSETFPRLANALLGLADAVMSQKHNEERQFPHLSEIQCDFTPMMDKWGISKVLGVAGIRFLYGDSGS</sequence>
<evidence type="ECO:0000313" key="1">
    <source>
        <dbReference type="EMBL" id="PTB57207.1"/>
    </source>
</evidence>
<evidence type="ECO:0008006" key="3">
    <source>
        <dbReference type="Google" id="ProtNLM"/>
    </source>
</evidence>
<evidence type="ECO:0000313" key="2">
    <source>
        <dbReference type="Proteomes" id="UP000241690"/>
    </source>
</evidence>
<proteinExistence type="predicted"/>
<dbReference type="GeneID" id="36629919"/>
<organism evidence="1 2">
    <name type="scientific">Trichoderma harzianum CBS 226.95</name>
    <dbReference type="NCBI Taxonomy" id="983964"/>
    <lineage>
        <taxon>Eukaryota</taxon>
        <taxon>Fungi</taxon>
        <taxon>Dikarya</taxon>
        <taxon>Ascomycota</taxon>
        <taxon>Pezizomycotina</taxon>
        <taxon>Sordariomycetes</taxon>
        <taxon>Hypocreomycetidae</taxon>
        <taxon>Hypocreales</taxon>
        <taxon>Hypocreaceae</taxon>
        <taxon>Trichoderma</taxon>
    </lineage>
</organism>
<dbReference type="Proteomes" id="UP000241690">
    <property type="component" value="Unassembled WGS sequence"/>
</dbReference>
<dbReference type="AlphaFoldDB" id="A0A2T4AJI7"/>
<protein>
    <recommendedName>
        <fullName evidence="3">F-box domain-containing protein</fullName>
    </recommendedName>
</protein>
<keyword evidence="2" id="KW-1185">Reference proteome</keyword>
<dbReference type="RefSeq" id="XP_024776884.1">
    <property type="nucleotide sequence ID" value="XM_024921339.1"/>
</dbReference>
<accession>A0A2T4AJI7</accession>
<name>A0A2T4AJI7_TRIHA</name>
<dbReference type="EMBL" id="KZ679678">
    <property type="protein sequence ID" value="PTB57207.1"/>
    <property type="molecule type" value="Genomic_DNA"/>
</dbReference>
<gene>
    <name evidence="1" type="ORF">M431DRAFT_551501</name>
</gene>
<reference evidence="1 2" key="1">
    <citation type="submission" date="2016-07" db="EMBL/GenBank/DDBJ databases">
        <title>Multiple horizontal gene transfer events from other fungi enriched the ability of initially mycotrophic Trichoderma (Ascomycota) to feed on dead plant biomass.</title>
        <authorList>
            <consortium name="DOE Joint Genome Institute"/>
            <person name="Aerts A."/>
            <person name="Atanasova L."/>
            <person name="Chenthamara K."/>
            <person name="Zhang J."/>
            <person name="Grujic M."/>
            <person name="Henrissat B."/>
            <person name="Kuo A."/>
            <person name="Salamov A."/>
            <person name="Lipzen A."/>
            <person name="Labutti K."/>
            <person name="Barry K."/>
            <person name="Miao Y."/>
            <person name="Rahimi M.J."/>
            <person name="Shen Q."/>
            <person name="Grigoriev I.V."/>
            <person name="Kubicek C.P."/>
            <person name="Druzhinina I.S."/>
        </authorList>
    </citation>
    <scope>NUCLEOTIDE SEQUENCE [LARGE SCALE GENOMIC DNA]</scope>
    <source>
        <strain evidence="1 2">CBS 226.95</strain>
    </source>
</reference>